<sequence>MISKNLSIKREKTKIFFIFLLSASFTVSLFSQTQETQTYNLVTNSNTFGIGSSFILDPYLSPFEYSGWHVEYQNEHQQYISSKDTLFSIKNRFNFQLGEAKHPTRINSMLFFNGNYDLGFHYHWRPVYNLTFQFGGSWDMDLGGKYISRNVNNPFSLDLYSNLNASASTNYKFRVNFFNWFSQNFRAEYGVRTPLLGVMFVPEQGVSYYELFSLNNLKDAFHFSSIHNRRAILQYLNLDIPVRFTTFRIGFVQDFLQYKANDIIFHKNNLSVQVGCVVDFYVFRGTKNKLPKNFRSTY</sequence>
<protein>
    <recommendedName>
        <fullName evidence="2">Outer membrane protein beta-barrel domain-containing protein</fullName>
    </recommendedName>
</protein>
<dbReference type="EMBL" id="UPXZ01000039">
    <property type="protein sequence ID" value="VBB48281.1"/>
    <property type="molecule type" value="Genomic_DNA"/>
</dbReference>
<accession>A0A653AK63</accession>
<dbReference type="AlphaFoldDB" id="A0A653AK63"/>
<reference evidence="1" key="1">
    <citation type="submission" date="2018-07" db="EMBL/GenBank/DDBJ databases">
        <authorList>
            <consortium name="Genoscope - CEA"/>
            <person name="William W."/>
        </authorList>
    </citation>
    <scope>NUCLEOTIDE SEQUENCE</scope>
    <source>
        <strain evidence="1">IK1</strain>
    </source>
</reference>
<dbReference type="Pfam" id="PF11777">
    <property type="entry name" value="DUF3316"/>
    <property type="match status" value="1"/>
</dbReference>
<dbReference type="InterPro" id="IPR016879">
    <property type="entry name" value="UCP028299"/>
</dbReference>
<evidence type="ECO:0008006" key="2">
    <source>
        <dbReference type="Google" id="ProtNLM"/>
    </source>
</evidence>
<name>A0A653AK63_9BACT</name>
<gene>
    <name evidence="1" type="ORF">TRIP_D440299</name>
</gene>
<organism evidence="1">
    <name type="scientific">uncultured Paludibacter sp</name>
    <dbReference type="NCBI Taxonomy" id="497635"/>
    <lineage>
        <taxon>Bacteria</taxon>
        <taxon>Pseudomonadati</taxon>
        <taxon>Bacteroidota</taxon>
        <taxon>Bacteroidia</taxon>
        <taxon>Bacteroidales</taxon>
        <taxon>Paludibacteraceae</taxon>
        <taxon>Paludibacter</taxon>
        <taxon>environmental samples</taxon>
    </lineage>
</organism>
<proteinExistence type="predicted"/>
<evidence type="ECO:0000313" key="1">
    <source>
        <dbReference type="EMBL" id="VBB48281.1"/>
    </source>
</evidence>